<evidence type="ECO:0000313" key="1">
    <source>
        <dbReference type="EMBL" id="DAG01250.1"/>
    </source>
</evidence>
<dbReference type="EMBL" id="BK016189">
    <property type="protein sequence ID" value="DAG01250.1"/>
    <property type="molecule type" value="Genomic_DNA"/>
</dbReference>
<proteinExistence type="predicted"/>
<organism evidence="1">
    <name type="scientific">Caudovirales sp. ctVfb8</name>
    <dbReference type="NCBI Taxonomy" id="2825766"/>
    <lineage>
        <taxon>Viruses</taxon>
        <taxon>Duplodnaviria</taxon>
        <taxon>Heunggongvirae</taxon>
        <taxon>Uroviricota</taxon>
        <taxon>Caudoviricetes</taxon>
    </lineage>
</organism>
<sequence length="30" mass="3599">MPKGYLKVPYCFFHDTYCLLRVHLCFFGVT</sequence>
<protein>
    <submittedName>
        <fullName evidence="1">Uncharacterized protein</fullName>
    </submittedName>
</protein>
<name>A0A8S5V3B9_9CAUD</name>
<reference evidence="1" key="1">
    <citation type="journal article" date="2021" name="Proc. Natl. Acad. Sci. U.S.A.">
        <title>A Catalog of Tens of Thousands of Viruses from Human Metagenomes Reveals Hidden Associations with Chronic Diseases.</title>
        <authorList>
            <person name="Tisza M.J."/>
            <person name="Buck C.B."/>
        </authorList>
    </citation>
    <scope>NUCLEOTIDE SEQUENCE</scope>
    <source>
        <strain evidence="1">CtVfb8</strain>
    </source>
</reference>
<accession>A0A8S5V3B9</accession>